<dbReference type="OrthoDB" id="538216at2759"/>
<dbReference type="SUPFAM" id="SSF54106">
    <property type="entry name" value="LysM domain"/>
    <property type="match status" value="1"/>
</dbReference>
<feature type="region of interest" description="Disordered" evidence="1">
    <location>
        <begin position="174"/>
        <end position="289"/>
    </location>
</feature>
<keyword evidence="4" id="KW-1185">Reference proteome</keyword>
<dbReference type="Proteomes" id="UP001085076">
    <property type="component" value="Miscellaneous, Linkage group lg07"/>
</dbReference>
<protein>
    <recommendedName>
        <fullName evidence="2">LysM domain-containing protein</fullName>
    </recommendedName>
</protein>
<dbReference type="Gene3D" id="3.10.350.10">
    <property type="entry name" value="LysM domain"/>
    <property type="match status" value="1"/>
</dbReference>
<dbReference type="EMBL" id="JAGGNH010000007">
    <property type="protein sequence ID" value="KAJ0966930.1"/>
    <property type="molecule type" value="Genomic_DNA"/>
</dbReference>
<organism evidence="3 4">
    <name type="scientific">Dioscorea zingiberensis</name>
    <dbReference type="NCBI Taxonomy" id="325984"/>
    <lineage>
        <taxon>Eukaryota</taxon>
        <taxon>Viridiplantae</taxon>
        <taxon>Streptophyta</taxon>
        <taxon>Embryophyta</taxon>
        <taxon>Tracheophyta</taxon>
        <taxon>Spermatophyta</taxon>
        <taxon>Magnoliopsida</taxon>
        <taxon>Liliopsida</taxon>
        <taxon>Dioscoreales</taxon>
        <taxon>Dioscoreaceae</taxon>
        <taxon>Dioscorea</taxon>
    </lineage>
</organism>
<evidence type="ECO:0000313" key="4">
    <source>
        <dbReference type="Proteomes" id="UP001085076"/>
    </source>
</evidence>
<dbReference type="SMART" id="SM00257">
    <property type="entry name" value="LysM"/>
    <property type="match status" value="1"/>
</dbReference>
<dbReference type="PROSITE" id="PS51782">
    <property type="entry name" value="LYSM"/>
    <property type="match status" value="1"/>
</dbReference>
<gene>
    <name evidence="3" type="ORF">J5N97_023847</name>
</gene>
<comment type="caution">
    <text evidence="3">The sequence shown here is derived from an EMBL/GenBank/DDBJ whole genome shotgun (WGS) entry which is preliminary data.</text>
</comment>
<name>A0A9D5H898_9LILI</name>
<proteinExistence type="predicted"/>
<feature type="compositionally biased region" description="Polar residues" evidence="1">
    <location>
        <begin position="272"/>
        <end position="289"/>
    </location>
</feature>
<accession>A0A9D5H898</accession>
<sequence length="351" mass="37751">MQAESGSGGGVNSNGVSESNGFDSISVLSTSSSSPVSGVNFIEHRVSKMDTLAGVAIKYGVEVADIKRMNGLVTDLQMYALKTLQIPLPGRHPPSPIVMDDSASNGVQTPHQHNMDILDSFQSLKLKPPSHRKVSAAMSTLQGYYNLTPSRKGQHAEGTEMAVYKTGRALFLEDDPLPKESPASDPLMNHHRKTRSIGNGFSPENGKTTKDAMVISVGESGESERANSEKSVRRRQKTDADPFSWMPRMLFKDSSVGLSGKQGKGAALKPKTGSQTDNDISRPNSISAGDSSMANALLAVRKSSSTSSLQDSENGSSVWSPWNLKSDVISRPIFDGLPNPMNIWRNKTAMD</sequence>
<feature type="domain" description="LysM" evidence="2">
    <location>
        <begin position="42"/>
        <end position="86"/>
    </location>
</feature>
<evidence type="ECO:0000259" key="2">
    <source>
        <dbReference type="PROSITE" id="PS51782"/>
    </source>
</evidence>
<dbReference type="CDD" id="cd00118">
    <property type="entry name" value="LysM"/>
    <property type="match status" value="1"/>
</dbReference>
<feature type="compositionally biased region" description="Basic and acidic residues" evidence="1">
    <location>
        <begin position="222"/>
        <end position="231"/>
    </location>
</feature>
<reference evidence="3" key="2">
    <citation type="journal article" date="2022" name="Hortic Res">
        <title>The genome of Dioscorea zingiberensis sheds light on the biosynthesis, origin and evolution of the medicinally important diosgenin saponins.</title>
        <authorList>
            <person name="Li Y."/>
            <person name="Tan C."/>
            <person name="Li Z."/>
            <person name="Guo J."/>
            <person name="Li S."/>
            <person name="Chen X."/>
            <person name="Wang C."/>
            <person name="Dai X."/>
            <person name="Yang H."/>
            <person name="Song W."/>
            <person name="Hou L."/>
            <person name="Xu J."/>
            <person name="Tong Z."/>
            <person name="Xu A."/>
            <person name="Yuan X."/>
            <person name="Wang W."/>
            <person name="Yang Q."/>
            <person name="Chen L."/>
            <person name="Sun Z."/>
            <person name="Wang K."/>
            <person name="Pan B."/>
            <person name="Chen J."/>
            <person name="Bao Y."/>
            <person name="Liu F."/>
            <person name="Qi X."/>
            <person name="Gang D.R."/>
            <person name="Wen J."/>
            <person name="Li J."/>
        </authorList>
    </citation>
    <scope>NUCLEOTIDE SEQUENCE</scope>
    <source>
        <strain evidence="3">Dzin_1.0</strain>
    </source>
</reference>
<evidence type="ECO:0000313" key="3">
    <source>
        <dbReference type="EMBL" id="KAJ0966930.1"/>
    </source>
</evidence>
<dbReference type="InterPro" id="IPR045030">
    <property type="entry name" value="LYSM1-4"/>
</dbReference>
<dbReference type="InterPro" id="IPR018392">
    <property type="entry name" value="LysM"/>
</dbReference>
<dbReference type="Pfam" id="PF01476">
    <property type="entry name" value="LysM"/>
    <property type="match status" value="1"/>
</dbReference>
<dbReference type="PANTHER" id="PTHR20932">
    <property type="entry name" value="LYSM AND PUTATIVE PEPTIDOGLYCAN-BINDING DOMAIN-CONTAINING PROTEIN"/>
    <property type="match status" value="1"/>
</dbReference>
<dbReference type="PANTHER" id="PTHR20932:SF36">
    <property type="entry name" value="OS03G0110600 PROTEIN"/>
    <property type="match status" value="1"/>
</dbReference>
<dbReference type="AlphaFoldDB" id="A0A9D5H898"/>
<dbReference type="InterPro" id="IPR036779">
    <property type="entry name" value="LysM_dom_sf"/>
</dbReference>
<reference evidence="3" key="1">
    <citation type="submission" date="2021-03" db="EMBL/GenBank/DDBJ databases">
        <authorList>
            <person name="Li Z."/>
            <person name="Yang C."/>
        </authorList>
    </citation>
    <scope>NUCLEOTIDE SEQUENCE</scope>
    <source>
        <strain evidence="3">Dzin_1.0</strain>
        <tissue evidence="3">Leaf</tissue>
    </source>
</reference>
<evidence type="ECO:0000256" key="1">
    <source>
        <dbReference type="SAM" id="MobiDB-lite"/>
    </source>
</evidence>